<evidence type="ECO:0000313" key="6">
    <source>
        <dbReference type="Proteomes" id="UP000879542"/>
    </source>
</evidence>
<keyword evidence="4" id="KW-0804">Transcription</keyword>
<dbReference type="Pfam" id="PF03965">
    <property type="entry name" value="Penicillinase_R"/>
    <property type="match status" value="1"/>
</dbReference>
<organism evidence="5 6">
    <name type="scientific">Clostridioides difficile</name>
    <name type="common">Peptoclostridium difficile</name>
    <dbReference type="NCBI Taxonomy" id="1496"/>
    <lineage>
        <taxon>Bacteria</taxon>
        <taxon>Bacillati</taxon>
        <taxon>Bacillota</taxon>
        <taxon>Clostridia</taxon>
        <taxon>Peptostreptococcales</taxon>
        <taxon>Peptostreptococcaceae</taxon>
        <taxon>Clostridioides</taxon>
    </lineage>
</organism>
<dbReference type="EMBL" id="DAEQIJ010000026">
    <property type="protein sequence ID" value="HBH2621727.1"/>
    <property type="molecule type" value="Genomic_DNA"/>
</dbReference>
<evidence type="ECO:0000256" key="1">
    <source>
        <dbReference type="ARBA" id="ARBA00011046"/>
    </source>
</evidence>
<comment type="caution">
    <text evidence="5">The sequence shown here is derived from an EMBL/GenBank/DDBJ whole genome shotgun (WGS) entry which is preliminary data.</text>
</comment>
<reference evidence="5" key="2">
    <citation type="submission" date="2021-06" db="EMBL/GenBank/DDBJ databases">
        <authorList>
            <consortium name="NCBI Pathogen Detection Project"/>
        </authorList>
    </citation>
    <scope>NUCLEOTIDE SEQUENCE</scope>
    <source>
        <strain evidence="5">Clostridioides</strain>
    </source>
</reference>
<dbReference type="GO" id="GO:0045892">
    <property type="term" value="P:negative regulation of DNA-templated transcription"/>
    <property type="evidence" value="ECO:0007669"/>
    <property type="project" value="InterPro"/>
</dbReference>
<dbReference type="Proteomes" id="UP000879542">
    <property type="component" value="Unassembled WGS sequence"/>
</dbReference>
<reference evidence="5" key="1">
    <citation type="journal article" date="2018" name="Genome Biol.">
        <title>SKESA: strategic k-mer extension for scrupulous assemblies.</title>
        <authorList>
            <person name="Souvorov A."/>
            <person name="Agarwala R."/>
            <person name="Lipman D.J."/>
        </authorList>
    </citation>
    <scope>NUCLEOTIDE SEQUENCE</scope>
    <source>
        <strain evidence="5">Clostridioides</strain>
    </source>
</reference>
<gene>
    <name evidence="5" type="ORF">KRQ00_003536</name>
</gene>
<evidence type="ECO:0000313" key="5">
    <source>
        <dbReference type="EMBL" id="HBH2621727.1"/>
    </source>
</evidence>
<sequence>MKIKKIPESELLVMMYIWDSEDEEVASTEILKTLGEKYEWKKSTMLTFLRRLVGRGFLEVVKKDRFTYYKALIEKEEYLKVETKSFFSFFHRNSFESFISALHDDEEISANKLKSLEKFIEDWEEDK</sequence>
<keyword evidence="2" id="KW-0805">Transcription regulation</keyword>
<dbReference type="InterPro" id="IPR036388">
    <property type="entry name" value="WH-like_DNA-bd_sf"/>
</dbReference>
<protein>
    <submittedName>
        <fullName evidence="5">BlaI/MecI/CopY family transcriptional regulator</fullName>
    </submittedName>
</protein>
<name>A0A9P3YS31_CLODI</name>
<dbReference type="Gene3D" id="1.10.10.10">
    <property type="entry name" value="Winged helix-like DNA-binding domain superfamily/Winged helix DNA-binding domain"/>
    <property type="match status" value="1"/>
</dbReference>
<evidence type="ECO:0000256" key="3">
    <source>
        <dbReference type="ARBA" id="ARBA00023125"/>
    </source>
</evidence>
<dbReference type="GO" id="GO:0003677">
    <property type="term" value="F:DNA binding"/>
    <property type="evidence" value="ECO:0007669"/>
    <property type="project" value="UniProtKB-KW"/>
</dbReference>
<dbReference type="InterPro" id="IPR036390">
    <property type="entry name" value="WH_DNA-bd_sf"/>
</dbReference>
<comment type="similarity">
    <text evidence="1">Belongs to the BlaI transcriptional regulatory family.</text>
</comment>
<dbReference type="Gene3D" id="1.10.4040.10">
    <property type="entry name" value="Penicillinase repressor domain"/>
    <property type="match status" value="1"/>
</dbReference>
<dbReference type="SUPFAM" id="SSF46785">
    <property type="entry name" value="Winged helix' DNA-binding domain"/>
    <property type="match status" value="1"/>
</dbReference>
<keyword evidence="3" id="KW-0238">DNA-binding</keyword>
<dbReference type="RefSeq" id="WP_003425612.1">
    <property type="nucleotide sequence ID" value="NZ_BIMY01000032.1"/>
</dbReference>
<dbReference type="PIRSF" id="PIRSF019455">
    <property type="entry name" value="CopR_AtkY"/>
    <property type="match status" value="1"/>
</dbReference>
<dbReference type="InterPro" id="IPR005650">
    <property type="entry name" value="BlaI_family"/>
</dbReference>
<evidence type="ECO:0000256" key="4">
    <source>
        <dbReference type="ARBA" id="ARBA00023163"/>
    </source>
</evidence>
<evidence type="ECO:0000256" key="2">
    <source>
        <dbReference type="ARBA" id="ARBA00023015"/>
    </source>
</evidence>
<accession>A0A9P3YS31</accession>
<dbReference type="AlphaFoldDB" id="A0A9P3YS31"/>
<proteinExistence type="inferred from homology"/>